<sequence length="237" mass="26238">MENNTVITIKNLVKRFPVGADFFTALKGVNLTLNTGEFMGLVGPSGSGKTTLLNIIGGLDSPSEGEVSVLDKSLGNTSHTERALLRRKHMGFIFQSYNLLPVYTVFENVELPLILNKVDPKERVNTVTQAIEWVGLSDKLDSRPAMLSGGECQRTAIARAIVHQPALVLADEPTANLDAENSHHIMKILVNLNKEMDTSFIFATHDEKIMAYLRRIIHLDDGQITEDKKIENLKVSE</sequence>
<dbReference type="InterPro" id="IPR003593">
    <property type="entry name" value="AAA+_ATPase"/>
</dbReference>
<dbReference type="InterPro" id="IPR015854">
    <property type="entry name" value="ABC_transpr_LolD-like"/>
</dbReference>
<dbReference type="GO" id="GO:0005524">
    <property type="term" value="F:ATP binding"/>
    <property type="evidence" value="ECO:0007669"/>
    <property type="project" value="UniProtKB-KW"/>
</dbReference>
<accession>A0A381TS28</accession>
<dbReference type="EMBL" id="UINC01004905">
    <property type="protein sequence ID" value="SVA17707.1"/>
    <property type="molecule type" value="Genomic_DNA"/>
</dbReference>
<dbReference type="GO" id="GO:0005886">
    <property type="term" value="C:plasma membrane"/>
    <property type="evidence" value="ECO:0007669"/>
    <property type="project" value="TreeGrafter"/>
</dbReference>
<protein>
    <recommendedName>
        <fullName evidence="4">ABC transporter domain-containing protein</fullName>
    </recommendedName>
</protein>
<keyword evidence="2" id="KW-0547">Nucleotide-binding</keyword>
<dbReference type="AlphaFoldDB" id="A0A381TS28"/>
<evidence type="ECO:0000256" key="3">
    <source>
        <dbReference type="ARBA" id="ARBA00022840"/>
    </source>
</evidence>
<dbReference type="GO" id="GO:0016887">
    <property type="term" value="F:ATP hydrolysis activity"/>
    <property type="evidence" value="ECO:0007669"/>
    <property type="project" value="InterPro"/>
</dbReference>
<dbReference type="InterPro" id="IPR017911">
    <property type="entry name" value="MacB-like_ATP-bd"/>
</dbReference>
<dbReference type="SMART" id="SM00382">
    <property type="entry name" value="AAA"/>
    <property type="match status" value="1"/>
</dbReference>
<dbReference type="FunFam" id="3.40.50.300:FF:000032">
    <property type="entry name" value="Export ABC transporter ATP-binding protein"/>
    <property type="match status" value="1"/>
</dbReference>
<evidence type="ECO:0000313" key="5">
    <source>
        <dbReference type="EMBL" id="SVA17707.1"/>
    </source>
</evidence>
<evidence type="ECO:0000256" key="2">
    <source>
        <dbReference type="ARBA" id="ARBA00022741"/>
    </source>
</evidence>
<proteinExistence type="predicted"/>
<keyword evidence="1" id="KW-0813">Transport</keyword>
<dbReference type="SUPFAM" id="SSF52540">
    <property type="entry name" value="P-loop containing nucleoside triphosphate hydrolases"/>
    <property type="match status" value="1"/>
</dbReference>
<gene>
    <name evidence="5" type="ORF">METZ01_LOCUS70561</name>
</gene>
<dbReference type="PROSITE" id="PS50893">
    <property type="entry name" value="ABC_TRANSPORTER_2"/>
    <property type="match status" value="1"/>
</dbReference>
<dbReference type="CDD" id="cd03255">
    <property type="entry name" value="ABC_MJ0796_LolCDE_FtsE"/>
    <property type="match status" value="1"/>
</dbReference>
<dbReference type="GO" id="GO:0022857">
    <property type="term" value="F:transmembrane transporter activity"/>
    <property type="evidence" value="ECO:0007669"/>
    <property type="project" value="TreeGrafter"/>
</dbReference>
<name>A0A381TS28_9ZZZZ</name>
<dbReference type="GO" id="GO:0098796">
    <property type="term" value="C:membrane protein complex"/>
    <property type="evidence" value="ECO:0007669"/>
    <property type="project" value="UniProtKB-ARBA"/>
</dbReference>
<keyword evidence="3" id="KW-0067">ATP-binding</keyword>
<dbReference type="Pfam" id="PF00005">
    <property type="entry name" value="ABC_tran"/>
    <property type="match status" value="1"/>
</dbReference>
<organism evidence="5">
    <name type="scientific">marine metagenome</name>
    <dbReference type="NCBI Taxonomy" id="408172"/>
    <lineage>
        <taxon>unclassified sequences</taxon>
        <taxon>metagenomes</taxon>
        <taxon>ecological metagenomes</taxon>
    </lineage>
</organism>
<dbReference type="PANTHER" id="PTHR24220">
    <property type="entry name" value="IMPORT ATP-BINDING PROTEIN"/>
    <property type="match status" value="1"/>
</dbReference>
<dbReference type="Gene3D" id="3.40.50.300">
    <property type="entry name" value="P-loop containing nucleotide triphosphate hydrolases"/>
    <property type="match status" value="1"/>
</dbReference>
<evidence type="ECO:0000259" key="4">
    <source>
        <dbReference type="PROSITE" id="PS50893"/>
    </source>
</evidence>
<evidence type="ECO:0000256" key="1">
    <source>
        <dbReference type="ARBA" id="ARBA00022448"/>
    </source>
</evidence>
<dbReference type="InterPro" id="IPR003439">
    <property type="entry name" value="ABC_transporter-like_ATP-bd"/>
</dbReference>
<reference evidence="5" key="1">
    <citation type="submission" date="2018-05" db="EMBL/GenBank/DDBJ databases">
        <authorList>
            <person name="Lanie J.A."/>
            <person name="Ng W.-L."/>
            <person name="Kazmierczak K.M."/>
            <person name="Andrzejewski T.M."/>
            <person name="Davidsen T.M."/>
            <person name="Wayne K.J."/>
            <person name="Tettelin H."/>
            <person name="Glass J.I."/>
            <person name="Rusch D."/>
            <person name="Podicherti R."/>
            <person name="Tsui H.-C.T."/>
            <person name="Winkler M.E."/>
        </authorList>
    </citation>
    <scope>NUCLEOTIDE SEQUENCE</scope>
</reference>
<feature type="domain" description="ABC transporter" evidence="4">
    <location>
        <begin position="7"/>
        <end position="237"/>
    </location>
</feature>
<dbReference type="InterPro" id="IPR027417">
    <property type="entry name" value="P-loop_NTPase"/>
</dbReference>